<sequence>MSTRNDKIRRQDALRQQAKRNREAAHRAAVGAERTSFITYRSTRADLEQMQQVAGIEERDEAITLAIRYMAGLARRNPEAFLAAMDPRNPV</sequence>
<feature type="compositionally biased region" description="Basic and acidic residues" evidence="1">
    <location>
        <begin position="1"/>
        <end position="13"/>
    </location>
</feature>
<dbReference type="AlphaFoldDB" id="A0A6S5RXX5"/>
<evidence type="ECO:0000313" key="2">
    <source>
        <dbReference type="EMBL" id="BBT16986.1"/>
    </source>
</evidence>
<dbReference type="Proteomes" id="UP000515591">
    <property type="component" value="Chromosome"/>
</dbReference>
<evidence type="ECO:0000256" key="1">
    <source>
        <dbReference type="SAM" id="MobiDB-lite"/>
    </source>
</evidence>
<dbReference type="RefSeq" id="WP_182850145.1">
    <property type="nucleotide sequence ID" value="NZ_AP022213.1"/>
</dbReference>
<organism evidence="2 3">
    <name type="scientific">Metapseudomonas otitidis</name>
    <dbReference type="NCBI Taxonomy" id="319939"/>
    <lineage>
        <taxon>Bacteria</taxon>
        <taxon>Pseudomonadati</taxon>
        <taxon>Pseudomonadota</taxon>
        <taxon>Gammaproteobacteria</taxon>
        <taxon>Pseudomonadales</taxon>
        <taxon>Pseudomonadaceae</taxon>
        <taxon>Metapseudomonas</taxon>
    </lineage>
</organism>
<evidence type="ECO:0000313" key="3">
    <source>
        <dbReference type="Proteomes" id="UP000515591"/>
    </source>
</evidence>
<feature type="region of interest" description="Disordered" evidence="1">
    <location>
        <begin position="1"/>
        <end position="28"/>
    </location>
</feature>
<reference evidence="2 3" key="1">
    <citation type="submission" date="2019-12" db="EMBL/GenBank/DDBJ databases">
        <title>complete genome sequences of Pseudomonas otitidis str. WP8-S17-CRE-03 isolated from wastewater treatment plant effluent.</title>
        <authorList>
            <person name="Sekizuka T."/>
            <person name="Itokawa K."/>
            <person name="Yatsu K."/>
            <person name="Inamine Y."/>
            <person name="Kuroda M."/>
        </authorList>
    </citation>
    <scope>NUCLEOTIDE SEQUENCE [LARGE SCALE GENOMIC DNA]</scope>
    <source>
        <strain evidence="2 3">WP8-S17-CRE-03</strain>
    </source>
</reference>
<name>A0A6S5RXX5_9GAMM</name>
<dbReference type="EMBL" id="AP022213">
    <property type="protein sequence ID" value="BBT16986.1"/>
    <property type="molecule type" value="Genomic_DNA"/>
</dbReference>
<gene>
    <name evidence="2" type="ORF">WP8S17C03_30350</name>
</gene>
<proteinExistence type="predicted"/>
<protein>
    <submittedName>
        <fullName evidence="2">Uncharacterized protein</fullName>
    </submittedName>
</protein>
<accession>A0A6S5RXX5</accession>